<reference evidence="2 3" key="1">
    <citation type="journal article" date="2018" name="Plant J.">
        <title>Genome sequences of Chlorella sorokiniana UTEX 1602 and Micractinium conductrix SAG 241.80: implications to maltose excretion by a green alga.</title>
        <authorList>
            <person name="Arriola M.B."/>
            <person name="Velmurugan N."/>
            <person name="Zhang Y."/>
            <person name="Plunkett M.H."/>
            <person name="Hondzo H."/>
            <person name="Barney B.M."/>
        </authorList>
    </citation>
    <scope>NUCLEOTIDE SEQUENCE [LARGE SCALE GENOMIC DNA]</scope>
    <source>
        <strain evidence="3">UTEX 1602</strain>
    </source>
</reference>
<evidence type="ECO:0000313" key="2">
    <source>
        <dbReference type="EMBL" id="PRW58442.1"/>
    </source>
</evidence>
<name>A0A2P6TWK1_CHLSO</name>
<feature type="region of interest" description="Disordered" evidence="1">
    <location>
        <begin position="330"/>
        <end position="355"/>
    </location>
</feature>
<protein>
    <submittedName>
        <fullName evidence="2">Hybrid non-ribosomal peptide synthase polyketide synthase</fullName>
    </submittedName>
</protein>
<feature type="compositionally biased region" description="Low complexity" evidence="1">
    <location>
        <begin position="338"/>
        <end position="355"/>
    </location>
</feature>
<dbReference type="STRING" id="3076.A0A2P6TWK1"/>
<proteinExistence type="predicted"/>
<comment type="caution">
    <text evidence="2">The sequence shown here is derived from an EMBL/GenBank/DDBJ whole genome shotgun (WGS) entry which is preliminary data.</text>
</comment>
<dbReference type="Gene3D" id="3.10.450.50">
    <property type="match status" value="2"/>
</dbReference>
<evidence type="ECO:0000256" key="1">
    <source>
        <dbReference type="SAM" id="MobiDB-lite"/>
    </source>
</evidence>
<organism evidence="2 3">
    <name type="scientific">Chlorella sorokiniana</name>
    <name type="common">Freshwater green alga</name>
    <dbReference type="NCBI Taxonomy" id="3076"/>
    <lineage>
        <taxon>Eukaryota</taxon>
        <taxon>Viridiplantae</taxon>
        <taxon>Chlorophyta</taxon>
        <taxon>core chlorophytes</taxon>
        <taxon>Trebouxiophyceae</taxon>
        <taxon>Chlorellales</taxon>
        <taxon>Chlorellaceae</taxon>
        <taxon>Chlorella clade</taxon>
        <taxon>Chlorella</taxon>
    </lineage>
</organism>
<evidence type="ECO:0000313" key="3">
    <source>
        <dbReference type="Proteomes" id="UP000239899"/>
    </source>
</evidence>
<dbReference type="AlphaFoldDB" id="A0A2P6TWK1"/>
<dbReference type="SUPFAM" id="SSF54427">
    <property type="entry name" value="NTF2-like"/>
    <property type="match status" value="2"/>
</dbReference>
<dbReference type="OrthoDB" id="507837at2759"/>
<sequence length="355" mass="39874">MSQPVEANTGAGQSGREQQLLDVLSAFEDAHFNQDAEALEQPLANNVVQHADRIVTDHDRSGPDAVALFFAKYYANYKFKHFPVVRAVNATTNSVYCLWDDEDVIMKPESFDEELPASGSVTSLSGIWRLVMDDSLKVKDIWFLRQLTREEKKHRLHYRPSQLYSDFHAKSLVGPTLDLSEKQIAKMHAAAEAFNEAWRMGDPSSVHDLLAPDCHTVNPIFGDKKASRQEWEETLKDVFRFWQVKSNTVDIAVTPSSNKAFIWWHVQGVQKDTKQDNDMYGLNLLVFDAHNDMLIKGKLPPVPYIVGYRQPLQSEVEHIFKAGSYQDKLSEVGSPKKGQAPVGEAGQGAQAETGA</sequence>
<dbReference type="Proteomes" id="UP000239899">
    <property type="component" value="Unassembled WGS sequence"/>
</dbReference>
<dbReference type="InterPro" id="IPR032710">
    <property type="entry name" value="NTF2-like_dom_sf"/>
</dbReference>
<keyword evidence="3" id="KW-1185">Reference proteome</keyword>
<accession>A0A2P6TWK1</accession>
<dbReference type="EMBL" id="LHPG02000005">
    <property type="protein sequence ID" value="PRW58442.1"/>
    <property type="molecule type" value="Genomic_DNA"/>
</dbReference>
<gene>
    <name evidence="2" type="ORF">C2E21_2904</name>
</gene>